<reference evidence="2" key="1">
    <citation type="submission" date="2019-12" db="EMBL/GenBank/DDBJ databases">
        <title>Genome sequencing and annotation of Brassica cretica.</title>
        <authorList>
            <person name="Studholme D.J."/>
            <person name="Sarris P."/>
        </authorList>
    </citation>
    <scope>NUCLEOTIDE SEQUENCE</scope>
    <source>
        <strain evidence="2">PFS-109/04</strain>
        <tissue evidence="2">Leaf</tissue>
    </source>
</reference>
<protein>
    <submittedName>
        <fullName evidence="2">Uncharacterized protein</fullName>
    </submittedName>
</protein>
<proteinExistence type="predicted"/>
<sequence>MKKKKPKKSSAKKSPPKGASSAKESPTASLSDKALSDSSDVKEDSALYSKTVAGSDDSILRSADPSPDVKAISSPAASQAGLLVLAYADANVSLSSQIAEKTVSNVVHDPASDTDKNTSLVKQAAQPKSQSNSGRKTRRGKSKEKLKWTPVDHPNADESKAQTPVQTAKSQSQAHIILYSKLGTEKDKALRESSNTPSYLNLKMVSSASKN</sequence>
<feature type="region of interest" description="Disordered" evidence="1">
    <location>
        <begin position="103"/>
        <end position="172"/>
    </location>
</feature>
<accession>A0A8S9NUH4</accession>
<evidence type="ECO:0000313" key="3">
    <source>
        <dbReference type="Proteomes" id="UP000712600"/>
    </source>
</evidence>
<comment type="caution">
    <text evidence="2">The sequence shown here is derived from an EMBL/GenBank/DDBJ whole genome shotgun (WGS) entry which is preliminary data.</text>
</comment>
<feature type="compositionally biased region" description="Polar residues" evidence="1">
    <location>
        <begin position="117"/>
        <end position="134"/>
    </location>
</feature>
<feature type="compositionally biased region" description="Low complexity" evidence="1">
    <location>
        <begin position="16"/>
        <end position="38"/>
    </location>
</feature>
<dbReference type="EMBL" id="QGKX02001621">
    <property type="protein sequence ID" value="KAF3504753.1"/>
    <property type="molecule type" value="Genomic_DNA"/>
</dbReference>
<evidence type="ECO:0000313" key="2">
    <source>
        <dbReference type="EMBL" id="KAF3504753.1"/>
    </source>
</evidence>
<organism evidence="2 3">
    <name type="scientific">Brassica cretica</name>
    <name type="common">Mustard</name>
    <dbReference type="NCBI Taxonomy" id="69181"/>
    <lineage>
        <taxon>Eukaryota</taxon>
        <taxon>Viridiplantae</taxon>
        <taxon>Streptophyta</taxon>
        <taxon>Embryophyta</taxon>
        <taxon>Tracheophyta</taxon>
        <taxon>Spermatophyta</taxon>
        <taxon>Magnoliopsida</taxon>
        <taxon>eudicotyledons</taxon>
        <taxon>Gunneridae</taxon>
        <taxon>Pentapetalae</taxon>
        <taxon>rosids</taxon>
        <taxon>malvids</taxon>
        <taxon>Brassicales</taxon>
        <taxon>Brassicaceae</taxon>
        <taxon>Brassiceae</taxon>
        <taxon>Brassica</taxon>
    </lineage>
</organism>
<feature type="compositionally biased region" description="Polar residues" evidence="1">
    <location>
        <begin position="161"/>
        <end position="172"/>
    </location>
</feature>
<feature type="compositionally biased region" description="Basic residues" evidence="1">
    <location>
        <begin position="135"/>
        <end position="144"/>
    </location>
</feature>
<name>A0A8S9NUH4_BRACR</name>
<gene>
    <name evidence="2" type="ORF">F2Q69_00040502</name>
</gene>
<feature type="region of interest" description="Disordered" evidence="1">
    <location>
        <begin position="1"/>
        <end position="72"/>
    </location>
</feature>
<evidence type="ECO:0000256" key="1">
    <source>
        <dbReference type="SAM" id="MobiDB-lite"/>
    </source>
</evidence>
<feature type="compositionally biased region" description="Basic residues" evidence="1">
    <location>
        <begin position="1"/>
        <end position="15"/>
    </location>
</feature>
<dbReference type="Proteomes" id="UP000712600">
    <property type="component" value="Unassembled WGS sequence"/>
</dbReference>
<dbReference type="AlphaFoldDB" id="A0A8S9NUH4"/>